<keyword evidence="3" id="KW-1185">Reference proteome</keyword>
<accession>L0MX78</accession>
<dbReference type="EMBL" id="AB767244">
    <property type="protein sequence ID" value="BAM68829.1"/>
    <property type="molecule type" value="Genomic_DNA"/>
</dbReference>
<dbReference type="Proteomes" id="UP000010365">
    <property type="component" value="Segment"/>
</dbReference>
<name>L0MX78_9CAUD</name>
<dbReference type="RefSeq" id="YP_007348921.1">
    <property type="nucleotide sequence ID" value="NC_020082.1"/>
</dbReference>
<protein>
    <submittedName>
        <fullName evidence="2">Uncharacterized protein</fullName>
    </submittedName>
</protein>
<dbReference type="GeneID" id="14515938"/>
<sequence length="40" mass="4443">MFVDVVVKNSDADVKSLSAYLFIAWVCVGWVPVLLFKLLG</sequence>
<proteinExistence type="predicted"/>
<evidence type="ECO:0000313" key="2">
    <source>
        <dbReference type="EMBL" id="BAM68829.1"/>
    </source>
</evidence>
<evidence type="ECO:0000313" key="3">
    <source>
        <dbReference type="Proteomes" id="UP000010365"/>
    </source>
</evidence>
<organism evidence="2 3">
    <name type="scientific">Edwardsiella phage MSW-3</name>
    <dbReference type="NCBI Taxonomy" id="1264700"/>
    <lineage>
        <taxon>Viruses</taxon>
        <taxon>Duplodnaviria</taxon>
        <taxon>Heunggongvirae</taxon>
        <taxon>Uroviricota</taxon>
        <taxon>Caudoviricetes</taxon>
        <taxon>Yokohamavirus</taxon>
        <taxon>Yokohamavirus MSW3</taxon>
    </lineage>
</organism>
<keyword evidence="1" id="KW-0472">Membrane</keyword>
<keyword evidence="1" id="KW-0812">Transmembrane</keyword>
<reference evidence="2 3" key="1">
    <citation type="journal article" date="2013" name="Genome Announc.">
        <title>Complete Genome Sequence of a Novel Myovirus Which Infects Atypical Strains of Edwardsiella tarda.</title>
        <authorList>
            <person name="Yasuike M."/>
            <person name="Sugaya E."/>
            <person name="Nakamura Y."/>
            <person name="Shigenobu Y."/>
            <person name="Kawato Y."/>
            <person name="Kai W."/>
            <person name="Nagai S."/>
            <person name="Fujiwara A."/>
            <person name="Sano M."/>
            <person name="Kobayashi T."/>
            <person name="Nakai T."/>
        </authorList>
    </citation>
    <scope>NUCLEOTIDE SEQUENCE [LARGE SCALE GENOMIC DNA]</scope>
</reference>
<dbReference type="KEGG" id="vg:14515938"/>
<feature type="transmembrane region" description="Helical" evidence="1">
    <location>
        <begin position="20"/>
        <end position="39"/>
    </location>
</feature>
<evidence type="ECO:0000256" key="1">
    <source>
        <dbReference type="SAM" id="Phobius"/>
    </source>
</evidence>
<keyword evidence="1" id="KW-1133">Transmembrane helix</keyword>